<feature type="domain" description="HTH tetR-type" evidence="5">
    <location>
        <begin position="14"/>
        <end position="74"/>
    </location>
</feature>
<evidence type="ECO:0000313" key="6">
    <source>
        <dbReference type="EMBL" id="MFB9834469.1"/>
    </source>
</evidence>
<evidence type="ECO:0000256" key="4">
    <source>
        <dbReference type="PROSITE-ProRule" id="PRU00335"/>
    </source>
</evidence>
<dbReference type="PROSITE" id="PS50977">
    <property type="entry name" value="HTH_TETR_2"/>
    <property type="match status" value="1"/>
</dbReference>
<dbReference type="RefSeq" id="WP_378204124.1">
    <property type="nucleotide sequence ID" value="NZ_JBHLZP010000140.1"/>
</dbReference>
<dbReference type="PANTHER" id="PTHR30055">
    <property type="entry name" value="HTH-TYPE TRANSCRIPTIONAL REGULATOR RUTR"/>
    <property type="match status" value="1"/>
</dbReference>
<dbReference type="InterPro" id="IPR036271">
    <property type="entry name" value="Tet_transcr_reg_TetR-rel_C_sf"/>
</dbReference>
<dbReference type="EMBL" id="JBHLZP010000140">
    <property type="protein sequence ID" value="MFB9834469.1"/>
    <property type="molecule type" value="Genomic_DNA"/>
</dbReference>
<protein>
    <submittedName>
        <fullName evidence="6">TetR/AcrR family transcriptional regulator</fullName>
    </submittedName>
</protein>
<evidence type="ECO:0000313" key="7">
    <source>
        <dbReference type="Proteomes" id="UP001589627"/>
    </source>
</evidence>
<proteinExistence type="predicted"/>
<evidence type="ECO:0000256" key="2">
    <source>
        <dbReference type="ARBA" id="ARBA00023125"/>
    </source>
</evidence>
<keyword evidence="3" id="KW-0804">Transcription</keyword>
<dbReference type="Gene3D" id="1.10.10.60">
    <property type="entry name" value="Homeodomain-like"/>
    <property type="match status" value="1"/>
</dbReference>
<evidence type="ECO:0000256" key="1">
    <source>
        <dbReference type="ARBA" id="ARBA00023015"/>
    </source>
</evidence>
<keyword evidence="7" id="KW-1185">Reference proteome</keyword>
<dbReference type="InterPro" id="IPR001647">
    <property type="entry name" value="HTH_TetR"/>
</dbReference>
<accession>A0ABV5YK30</accession>
<dbReference type="PANTHER" id="PTHR30055:SF151">
    <property type="entry name" value="TRANSCRIPTIONAL REGULATORY PROTEIN"/>
    <property type="match status" value="1"/>
</dbReference>
<dbReference type="InterPro" id="IPR009057">
    <property type="entry name" value="Homeodomain-like_sf"/>
</dbReference>
<dbReference type="SUPFAM" id="SSF48498">
    <property type="entry name" value="Tetracyclin repressor-like, C-terminal domain"/>
    <property type="match status" value="1"/>
</dbReference>
<dbReference type="Gene3D" id="1.10.357.10">
    <property type="entry name" value="Tetracycline Repressor, domain 2"/>
    <property type="match status" value="1"/>
</dbReference>
<keyword evidence="1" id="KW-0805">Transcription regulation</keyword>
<dbReference type="InterPro" id="IPR050109">
    <property type="entry name" value="HTH-type_TetR-like_transc_reg"/>
</dbReference>
<dbReference type="Proteomes" id="UP001589627">
    <property type="component" value="Unassembled WGS sequence"/>
</dbReference>
<name>A0ABV5YK30_9ACTN</name>
<evidence type="ECO:0000259" key="5">
    <source>
        <dbReference type="PROSITE" id="PS50977"/>
    </source>
</evidence>
<sequence>MATKARRTPRRTDALSRELIVETATQILDADGEDALTLRALTGRLSTGYGALYHHVANKGDLLAAAADDVIARAMTDVATDAEPRETLRALALSLFDAINAHPWIGAQLSQGPWQPALLEIYESIGEQLQALHIPEQALFDSAGALMNYILGVAGQNAANARVRADKGVDRTAALAAVAAQWARLDPARYPRLHKAAARLGEHDDRRQFLAGIDLFLAGIETVHGQGEDD</sequence>
<dbReference type="SUPFAM" id="SSF46689">
    <property type="entry name" value="Homeodomain-like"/>
    <property type="match status" value="1"/>
</dbReference>
<comment type="caution">
    <text evidence="6">The sequence shown here is derived from an EMBL/GenBank/DDBJ whole genome shotgun (WGS) entry which is preliminary data.</text>
</comment>
<reference evidence="6 7" key="1">
    <citation type="submission" date="2024-09" db="EMBL/GenBank/DDBJ databases">
        <authorList>
            <person name="Sun Q."/>
            <person name="Mori K."/>
        </authorList>
    </citation>
    <scope>NUCLEOTIDE SEQUENCE [LARGE SCALE GENOMIC DNA]</scope>
    <source>
        <strain evidence="6 7">TBRC 0563</strain>
    </source>
</reference>
<feature type="DNA-binding region" description="H-T-H motif" evidence="4">
    <location>
        <begin position="37"/>
        <end position="56"/>
    </location>
</feature>
<keyword evidence="2 4" id="KW-0238">DNA-binding</keyword>
<dbReference type="InterPro" id="IPR004111">
    <property type="entry name" value="Repressor_TetR_C"/>
</dbReference>
<gene>
    <name evidence="6" type="ORF">ACFFNX_20000</name>
</gene>
<evidence type="ECO:0000256" key="3">
    <source>
        <dbReference type="ARBA" id="ARBA00023163"/>
    </source>
</evidence>
<dbReference type="Pfam" id="PF02909">
    <property type="entry name" value="TetR_C_1"/>
    <property type="match status" value="1"/>
</dbReference>
<organism evidence="6 7">
    <name type="scientific">Actinoallomurus acaciae</name>
    <dbReference type="NCBI Taxonomy" id="502577"/>
    <lineage>
        <taxon>Bacteria</taxon>
        <taxon>Bacillati</taxon>
        <taxon>Actinomycetota</taxon>
        <taxon>Actinomycetes</taxon>
        <taxon>Streptosporangiales</taxon>
        <taxon>Thermomonosporaceae</taxon>
        <taxon>Actinoallomurus</taxon>
    </lineage>
</organism>